<evidence type="ECO:0000256" key="1">
    <source>
        <dbReference type="ARBA" id="ARBA00010872"/>
    </source>
</evidence>
<comment type="function">
    <text evidence="6">Cleaves the GlcNAc-Asn bond which joins oligosaccharides to the peptide of asparagine-linked glycoproteins.</text>
</comment>
<evidence type="ECO:0000256" key="7">
    <source>
        <dbReference type="ARBA" id="ARBA00066729"/>
    </source>
</evidence>
<dbReference type="SUPFAM" id="SSF56235">
    <property type="entry name" value="N-terminal nucleophile aminohydrolases (Ntn hydrolases)"/>
    <property type="match status" value="1"/>
</dbReference>
<evidence type="ECO:0000256" key="13">
    <source>
        <dbReference type="PIRSR" id="PIRSR600246-3"/>
    </source>
</evidence>
<keyword evidence="4" id="KW-0068">Autocatalytic cleavage</keyword>
<evidence type="ECO:0000256" key="8">
    <source>
        <dbReference type="ARBA" id="ARBA00078726"/>
    </source>
</evidence>
<comment type="catalytic activity">
    <reaction evidence="5">
        <text>N(4)-(beta-N-acetyl-D-glucosaminyl)-L-asparagine + H2O = N-acetyl-beta-D-glucosaminylamine + L-aspartate + H(+)</text>
        <dbReference type="Rhea" id="RHEA:11544"/>
        <dbReference type="ChEBI" id="CHEBI:15377"/>
        <dbReference type="ChEBI" id="CHEBI:15378"/>
        <dbReference type="ChEBI" id="CHEBI:15947"/>
        <dbReference type="ChEBI" id="CHEBI:29991"/>
        <dbReference type="ChEBI" id="CHEBI:58080"/>
        <dbReference type="EC" id="3.5.1.26"/>
    </reaction>
</comment>
<evidence type="ECO:0000313" key="14">
    <source>
        <dbReference type="EMBL" id="KAK3914538.1"/>
    </source>
</evidence>
<comment type="similarity">
    <text evidence="1">Belongs to the Ntn-hydrolase family.</text>
</comment>
<evidence type="ECO:0000256" key="4">
    <source>
        <dbReference type="ARBA" id="ARBA00022813"/>
    </source>
</evidence>
<evidence type="ECO:0000313" key="15">
    <source>
        <dbReference type="Proteomes" id="UP001219518"/>
    </source>
</evidence>
<evidence type="ECO:0000256" key="3">
    <source>
        <dbReference type="ARBA" id="ARBA00022801"/>
    </source>
</evidence>
<evidence type="ECO:0000256" key="12">
    <source>
        <dbReference type="PIRSR" id="PIRSR600246-2"/>
    </source>
</evidence>
<dbReference type="InterPro" id="IPR029055">
    <property type="entry name" value="Ntn_hydrolases_N"/>
</dbReference>
<evidence type="ECO:0000256" key="9">
    <source>
        <dbReference type="ARBA" id="ARBA00079301"/>
    </source>
</evidence>
<feature type="binding site" evidence="12">
    <location>
        <begin position="275"/>
        <end position="278"/>
    </location>
    <ligand>
        <name>substrate</name>
    </ligand>
</feature>
<reference evidence="14" key="1">
    <citation type="submission" date="2021-07" db="EMBL/GenBank/DDBJ databases">
        <authorList>
            <person name="Catto M.A."/>
            <person name="Jacobson A."/>
            <person name="Kennedy G."/>
            <person name="Labadie P."/>
            <person name="Hunt B.G."/>
            <person name="Srinivasan R."/>
        </authorList>
    </citation>
    <scope>NUCLEOTIDE SEQUENCE</scope>
    <source>
        <strain evidence="14">PL_HMW_Pooled</strain>
        <tissue evidence="14">Head</tissue>
    </source>
</reference>
<accession>A0AAE1LCF8</accession>
<dbReference type="EMBL" id="JAHWGI010000383">
    <property type="protein sequence ID" value="KAK3914538.1"/>
    <property type="molecule type" value="Genomic_DNA"/>
</dbReference>
<proteinExistence type="inferred from homology"/>
<protein>
    <recommendedName>
        <fullName evidence="7">N(4)-(beta-N-acetylglucosaminyl)-L-asparaginase</fullName>
        <ecNumber evidence="7">3.5.1.26</ecNumber>
    </recommendedName>
    <alternativeName>
        <fullName evidence="9">Aspartylglucosaminidase</fullName>
    </alternativeName>
    <alternativeName>
        <fullName evidence="8">Glycosylasparaginase</fullName>
    </alternativeName>
    <alternativeName>
        <fullName evidence="10">N4-(N-acetyl-beta-glucosaminyl)-L-asparagine amidase</fullName>
    </alternativeName>
</protein>
<name>A0AAE1LCF8_9NEOP</name>
<evidence type="ECO:0000256" key="2">
    <source>
        <dbReference type="ARBA" id="ARBA00022670"/>
    </source>
</evidence>
<dbReference type="PANTHER" id="PTHR10188:SF6">
    <property type="entry name" value="N(4)-(BETA-N-ACETYLGLUCOSAMINYL)-L-ASPARAGINASE"/>
    <property type="match status" value="1"/>
</dbReference>
<dbReference type="GO" id="GO:0005764">
    <property type="term" value="C:lysosome"/>
    <property type="evidence" value="ECO:0007669"/>
    <property type="project" value="TreeGrafter"/>
</dbReference>
<organism evidence="14 15">
    <name type="scientific">Frankliniella fusca</name>
    <dbReference type="NCBI Taxonomy" id="407009"/>
    <lineage>
        <taxon>Eukaryota</taxon>
        <taxon>Metazoa</taxon>
        <taxon>Ecdysozoa</taxon>
        <taxon>Arthropoda</taxon>
        <taxon>Hexapoda</taxon>
        <taxon>Insecta</taxon>
        <taxon>Pterygota</taxon>
        <taxon>Neoptera</taxon>
        <taxon>Paraneoptera</taxon>
        <taxon>Thysanoptera</taxon>
        <taxon>Terebrantia</taxon>
        <taxon>Thripoidea</taxon>
        <taxon>Thripidae</taxon>
        <taxon>Frankliniella</taxon>
    </lineage>
</organism>
<feature type="active site" description="Nucleophile" evidence="11">
    <location>
        <position position="224"/>
    </location>
</feature>
<dbReference type="GO" id="GO:0008233">
    <property type="term" value="F:peptidase activity"/>
    <property type="evidence" value="ECO:0007669"/>
    <property type="project" value="UniProtKB-KW"/>
</dbReference>
<keyword evidence="15" id="KW-1185">Reference proteome</keyword>
<dbReference type="Gene3D" id="3.60.20.30">
    <property type="entry name" value="(Glycosyl)asparaginase"/>
    <property type="match status" value="1"/>
</dbReference>
<feature type="binding site" evidence="12">
    <location>
        <begin position="252"/>
        <end position="255"/>
    </location>
    <ligand>
        <name>substrate</name>
    </ligand>
</feature>
<dbReference type="GO" id="GO:0003948">
    <property type="term" value="F:N4-(beta-N-acetylglucosaminyl)-L-asparaginase activity"/>
    <property type="evidence" value="ECO:0007669"/>
    <property type="project" value="UniProtKB-EC"/>
</dbReference>
<dbReference type="EC" id="3.5.1.26" evidence="7"/>
<dbReference type="Pfam" id="PF01112">
    <property type="entry name" value="Asparaginase_2"/>
    <property type="match status" value="1"/>
</dbReference>
<keyword evidence="3" id="KW-0378">Hydrolase</keyword>
<comment type="caution">
    <text evidence="14">The sequence shown here is derived from an EMBL/GenBank/DDBJ whole genome shotgun (WGS) entry which is preliminary data.</text>
</comment>
<evidence type="ECO:0000256" key="5">
    <source>
        <dbReference type="ARBA" id="ARBA00050421"/>
    </source>
</evidence>
<gene>
    <name evidence="14" type="ORF">KUF71_005334</name>
</gene>
<evidence type="ECO:0000256" key="11">
    <source>
        <dbReference type="PIRSR" id="PIRSR600246-1"/>
    </source>
</evidence>
<dbReference type="Proteomes" id="UP001219518">
    <property type="component" value="Unassembled WGS sequence"/>
</dbReference>
<sequence>MDRAKVLIIVGFVASGVLATLTSNRVRERGSGSGTEEQPGFPAVINTWAQNGFESAGARAWKVLSERGSALDAVERGCSLCEELQCDGTVGFGGSPDEDGETTLDAMIMDGVSMNIGAVSDLRRIPNAISVARKVLDHTAHTMLAGDQATKFATQLGFKQQSLSTNKSLEIWSQWKKKQCQPNFWRNVSPDPRGSCGPYKALELKSSKESVRSSNEINSQNHDTIGMVAIDANGLIAAGTSTNGARHKIPGRVGDSPIPGAGAYADQEVGGAAATGDGDIMMRFLPSFLAVEEMRRGQSPKQAAETAMRRIVTKYPEFQGAVVVLRKDGQHAAVCHGLSTFPYTFANNSTVKAKVYNVDCL</sequence>
<dbReference type="FunFam" id="3.60.20.30:FF:000003">
    <property type="entry name" value="N(4)-(Beta-N-acetylglucosaminyl)-L-asparaginase isoform X1"/>
    <property type="match status" value="1"/>
</dbReference>
<feature type="site" description="Cleavage; by autolysis" evidence="13">
    <location>
        <begin position="223"/>
        <end position="224"/>
    </location>
</feature>
<dbReference type="InterPro" id="IPR000246">
    <property type="entry name" value="Peptidase_T2"/>
</dbReference>
<dbReference type="PANTHER" id="PTHR10188">
    <property type="entry name" value="L-ASPARAGINASE"/>
    <property type="match status" value="1"/>
</dbReference>
<reference evidence="14" key="2">
    <citation type="journal article" date="2023" name="BMC Genomics">
        <title>Pest status, molecular evolution, and epigenetic factors derived from the genome assembly of Frankliniella fusca, a thysanopteran phytovirus vector.</title>
        <authorList>
            <person name="Catto M.A."/>
            <person name="Labadie P.E."/>
            <person name="Jacobson A.L."/>
            <person name="Kennedy G.G."/>
            <person name="Srinivasan R."/>
            <person name="Hunt B.G."/>
        </authorList>
    </citation>
    <scope>NUCLEOTIDE SEQUENCE</scope>
    <source>
        <strain evidence="14">PL_HMW_Pooled</strain>
    </source>
</reference>
<dbReference type="GO" id="GO:0006508">
    <property type="term" value="P:proteolysis"/>
    <property type="evidence" value="ECO:0007669"/>
    <property type="project" value="UniProtKB-KW"/>
</dbReference>
<evidence type="ECO:0000256" key="6">
    <source>
        <dbReference type="ARBA" id="ARBA00053295"/>
    </source>
</evidence>
<evidence type="ECO:0000256" key="10">
    <source>
        <dbReference type="ARBA" id="ARBA00080645"/>
    </source>
</evidence>
<dbReference type="AlphaFoldDB" id="A0AAE1LCF8"/>
<keyword evidence="2" id="KW-0645">Protease</keyword>
<dbReference type="CDD" id="cd04513">
    <property type="entry name" value="Glycosylasparaginase"/>
    <property type="match status" value="1"/>
</dbReference>